<dbReference type="InterPro" id="IPR011993">
    <property type="entry name" value="PH-like_dom_sf"/>
</dbReference>
<dbReference type="InterPro" id="IPR004182">
    <property type="entry name" value="GRAM"/>
</dbReference>
<dbReference type="PANTHER" id="PTHR31969">
    <property type="entry name" value="GEM-LIKE PROTEIN 2"/>
    <property type="match status" value="1"/>
</dbReference>
<dbReference type="AlphaFoldDB" id="A0A7N0TJ58"/>
<name>A0A7N0TJ58_KALFE</name>
<feature type="compositionally biased region" description="Basic and acidic residues" evidence="2">
    <location>
        <begin position="36"/>
        <end position="52"/>
    </location>
</feature>
<evidence type="ECO:0000256" key="2">
    <source>
        <dbReference type="SAM" id="MobiDB-lite"/>
    </source>
</evidence>
<dbReference type="Gene3D" id="2.30.29.30">
    <property type="entry name" value="Pleckstrin-homology domain (PH domain)/Phosphotyrosine-binding domain (PTB)"/>
    <property type="match status" value="1"/>
</dbReference>
<dbReference type="InterPro" id="IPR037848">
    <property type="entry name" value="GEM-like"/>
</dbReference>
<sequence>MENTKVESDQGKMVAAADRNVGATPKPDLHSQLQTIDEKSHAGESEKSEHAAAENEVHVAINGVNWNPEVAAASRSVHGGAPAGGSNPYVAPAPVESPQFSIKDTMFTVKNVLGRWAKNVSEASRKAEVLAGNTWQHLKTSPSFADAAIGRIAQGTKVLAEGGYEKIFKQTFETEPDEKYVDSFVCYLSTSAGPVMGVVYVSTEKIAFCSDSPIPYKTDGRTEYSYYKVAIPLNQIKTVSPSSSNTINGLEKYIQVVSVDNHEFWFMGFLNYNEAVKCLQDSAEIRRLESV</sequence>
<evidence type="ECO:0000313" key="5">
    <source>
        <dbReference type="Proteomes" id="UP000594263"/>
    </source>
</evidence>
<dbReference type="EnsemblPlants" id="Kaladp0038s0048.1.v1.1">
    <property type="protein sequence ID" value="Kaladp0038s0048.1.v1.1"/>
    <property type="gene ID" value="Kaladp0038s0048.v1.1"/>
</dbReference>
<evidence type="ECO:0000259" key="3">
    <source>
        <dbReference type="SMART" id="SM00568"/>
    </source>
</evidence>
<evidence type="ECO:0000313" key="4">
    <source>
        <dbReference type="EnsemblPlants" id="Kaladp0038s0048.1.v1.1"/>
    </source>
</evidence>
<keyword evidence="5" id="KW-1185">Reference proteome</keyword>
<organism evidence="4 5">
    <name type="scientific">Kalanchoe fedtschenkoi</name>
    <name type="common">Lavender scallops</name>
    <name type="synonym">South American air plant</name>
    <dbReference type="NCBI Taxonomy" id="63787"/>
    <lineage>
        <taxon>Eukaryota</taxon>
        <taxon>Viridiplantae</taxon>
        <taxon>Streptophyta</taxon>
        <taxon>Embryophyta</taxon>
        <taxon>Tracheophyta</taxon>
        <taxon>Spermatophyta</taxon>
        <taxon>Magnoliopsida</taxon>
        <taxon>eudicotyledons</taxon>
        <taxon>Gunneridae</taxon>
        <taxon>Pentapetalae</taxon>
        <taxon>Saxifragales</taxon>
        <taxon>Crassulaceae</taxon>
        <taxon>Kalanchoe</taxon>
    </lineage>
</organism>
<feature type="domain" description="GRAM" evidence="3">
    <location>
        <begin position="166"/>
        <end position="243"/>
    </location>
</feature>
<protein>
    <recommendedName>
        <fullName evidence="3">GRAM domain-containing protein</fullName>
    </recommendedName>
</protein>
<evidence type="ECO:0000256" key="1">
    <source>
        <dbReference type="ARBA" id="ARBA00009414"/>
    </source>
</evidence>
<comment type="similarity">
    <text evidence="1">Belongs to the GEM family.</text>
</comment>
<reference evidence="4" key="1">
    <citation type="submission" date="2021-01" db="UniProtKB">
        <authorList>
            <consortium name="EnsemblPlants"/>
        </authorList>
    </citation>
    <scope>IDENTIFICATION</scope>
</reference>
<dbReference type="OMA" id="DEKSHAG"/>
<feature type="region of interest" description="Disordered" evidence="2">
    <location>
        <begin position="1"/>
        <end position="52"/>
    </location>
</feature>
<feature type="compositionally biased region" description="Basic and acidic residues" evidence="2">
    <location>
        <begin position="1"/>
        <end position="10"/>
    </location>
</feature>
<proteinExistence type="inferred from homology"/>
<dbReference type="Pfam" id="PF02893">
    <property type="entry name" value="GRAM"/>
    <property type="match status" value="1"/>
</dbReference>
<dbReference type="SMART" id="SM00568">
    <property type="entry name" value="GRAM"/>
    <property type="match status" value="1"/>
</dbReference>
<dbReference type="Proteomes" id="UP000594263">
    <property type="component" value="Unplaced"/>
</dbReference>
<accession>A0A7N0TJ58</accession>
<dbReference type="Gramene" id="Kaladp0038s0048.1.v1.1">
    <property type="protein sequence ID" value="Kaladp0038s0048.1.v1.1"/>
    <property type="gene ID" value="Kaladp0038s0048.v1.1"/>
</dbReference>